<keyword evidence="1" id="KW-0812">Transmembrane</keyword>
<evidence type="ECO:0000313" key="4">
    <source>
        <dbReference type="Proteomes" id="UP000199473"/>
    </source>
</evidence>
<dbReference type="PANTHER" id="PTHR43031:SF7">
    <property type="entry name" value="NITRIC OXIDE REDUCTASE FLRD-NAD(+) REDUCTASE"/>
    <property type="match status" value="1"/>
</dbReference>
<evidence type="ECO:0000259" key="2">
    <source>
        <dbReference type="PROSITE" id="PS50206"/>
    </source>
</evidence>
<keyword evidence="1" id="KW-0472">Membrane</keyword>
<dbReference type="InterPro" id="IPR036873">
    <property type="entry name" value="Rhodanese-like_dom_sf"/>
</dbReference>
<feature type="transmembrane region" description="Helical" evidence="1">
    <location>
        <begin position="140"/>
        <end position="164"/>
    </location>
</feature>
<dbReference type="EMBL" id="FOSQ01000018">
    <property type="protein sequence ID" value="SFL08401.1"/>
    <property type="molecule type" value="Genomic_DNA"/>
</dbReference>
<dbReference type="PROSITE" id="PS50206">
    <property type="entry name" value="RHODANESE_3"/>
    <property type="match status" value="1"/>
</dbReference>
<dbReference type="Proteomes" id="UP000199473">
    <property type="component" value="Unassembled WGS sequence"/>
</dbReference>
<name>A0A1I4EW88_9PROT</name>
<dbReference type="STRING" id="1123062.SAMN02745775_11857"/>
<evidence type="ECO:0000313" key="3">
    <source>
        <dbReference type="EMBL" id="SFL08401.1"/>
    </source>
</evidence>
<dbReference type="SMART" id="SM00450">
    <property type="entry name" value="RHOD"/>
    <property type="match status" value="1"/>
</dbReference>
<feature type="transmembrane region" description="Helical" evidence="1">
    <location>
        <begin position="118"/>
        <end position="134"/>
    </location>
</feature>
<accession>A0A1I4EW88</accession>
<keyword evidence="3" id="KW-0808">Transferase</keyword>
<sequence length="181" mass="19470">MPRSVVPAEAVRLMRDEGAVLVDVRESDEHALRRIPGARNLPLSRLEQVALAVTPGTTVLFHCRTGARTEANGPRLLARVPGCHVCVIEGGLDAWHAAGLPVVEEEGRPIDLARQGQIAVGSLLILGEVLGLLVSPWFHLIVVMVGAFLVFGGVTGQVGVVQVLRQMPWNRRFLSVLSARA</sequence>
<dbReference type="InterPro" id="IPR050229">
    <property type="entry name" value="GlpE_sulfurtransferase"/>
</dbReference>
<dbReference type="GO" id="GO:0016740">
    <property type="term" value="F:transferase activity"/>
    <property type="evidence" value="ECO:0007669"/>
    <property type="project" value="UniProtKB-KW"/>
</dbReference>
<dbReference type="SUPFAM" id="SSF52821">
    <property type="entry name" value="Rhodanese/Cell cycle control phosphatase"/>
    <property type="match status" value="1"/>
</dbReference>
<reference evidence="3 4" key="1">
    <citation type="submission" date="2016-10" db="EMBL/GenBank/DDBJ databases">
        <authorList>
            <person name="de Groot N.N."/>
        </authorList>
    </citation>
    <scope>NUCLEOTIDE SEQUENCE [LARGE SCALE GENOMIC DNA]</scope>
    <source>
        <strain evidence="3 4">DSM 19981</strain>
    </source>
</reference>
<organism evidence="3 4">
    <name type="scientific">Falsiroseomonas stagni DSM 19981</name>
    <dbReference type="NCBI Taxonomy" id="1123062"/>
    <lineage>
        <taxon>Bacteria</taxon>
        <taxon>Pseudomonadati</taxon>
        <taxon>Pseudomonadota</taxon>
        <taxon>Alphaproteobacteria</taxon>
        <taxon>Acetobacterales</taxon>
        <taxon>Roseomonadaceae</taxon>
        <taxon>Falsiroseomonas</taxon>
    </lineage>
</organism>
<gene>
    <name evidence="3" type="ORF">SAMN02745775_11857</name>
</gene>
<keyword evidence="1" id="KW-1133">Transmembrane helix</keyword>
<dbReference type="InterPro" id="IPR001763">
    <property type="entry name" value="Rhodanese-like_dom"/>
</dbReference>
<keyword evidence="4" id="KW-1185">Reference proteome</keyword>
<dbReference type="Pfam" id="PF00581">
    <property type="entry name" value="Rhodanese"/>
    <property type="match status" value="1"/>
</dbReference>
<dbReference type="PANTHER" id="PTHR43031">
    <property type="entry name" value="FAD-DEPENDENT OXIDOREDUCTASE"/>
    <property type="match status" value="1"/>
</dbReference>
<dbReference type="AlphaFoldDB" id="A0A1I4EW88"/>
<evidence type="ECO:0000256" key="1">
    <source>
        <dbReference type="SAM" id="Phobius"/>
    </source>
</evidence>
<proteinExistence type="predicted"/>
<dbReference type="Gene3D" id="6.10.140.1340">
    <property type="match status" value="1"/>
</dbReference>
<dbReference type="Gene3D" id="3.40.250.10">
    <property type="entry name" value="Rhodanese-like domain"/>
    <property type="match status" value="1"/>
</dbReference>
<feature type="domain" description="Rhodanese" evidence="2">
    <location>
        <begin position="15"/>
        <end position="104"/>
    </location>
</feature>
<protein>
    <submittedName>
        <fullName evidence="3">Rhodanese-related sulfurtransferase</fullName>
    </submittedName>
</protein>